<comment type="caution">
    <text evidence="2">The sequence shown here is derived from an EMBL/GenBank/DDBJ whole genome shotgun (WGS) entry which is preliminary data.</text>
</comment>
<evidence type="ECO:0000259" key="1">
    <source>
        <dbReference type="PROSITE" id="PS51186"/>
    </source>
</evidence>
<protein>
    <submittedName>
        <fullName evidence="2">GNAT family N-acetyltransferase</fullName>
        <ecNumber evidence="2">2.3.-.-</ecNumber>
    </submittedName>
</protein>
<sequence>MTQAKIELRSPNVADAPALFALIQQDQATLARWLPWAATTNSVADERIFLRYCQGRIADKQLWLAVIWVDQHPAGMIDLHNLQDRHADVGYWLGRDFRGRGIVSDSLAQVEAVGFDQLNLVKLEILAATGNHPSRQVAERNHYHLDGVLRQHIPTATGFTDAAVYSKLATEH</sequence>
<gene>
    <name evidence="2" type="ORF">ACFP1M_09940</name>
</gene>
<reference evidence="3" key="1">
    <citation type="journal article" date="2019" name="Int. J. Syst. Evol. Microbiol.">
        <title>The Global Catalogue of Microorganisms (GCM) 10K type strain sequencing project: providing services to taxonomists for standard genome sequencing and annotation.</title>
        <authorList>
            <consortium name="The Broad Institute Genomics Platform"/>
            <consortium name="The Broad Institute Genome Sequencing Center for Infectious Disease"/>
            <person name="Wu L."/>
            <person name="Ma J."/>
        </authorList>
    </citation>
    <scope>NUCLEOTIDE SEQUENCE [LARGE SCALE GENOMIC DNA]</scope>
    <source>
        <strain evidence="3">CCM 8893</strain>
    </source>
</reference>
<dbReference type="PANTHER" id="PTHR43441">
    <property type="entry name" value="RIBOSOMAL-PROTEIN-SERINE ACETYLTRANSFERASE"/>
    <property type="match status" value="1"/>
</dbReference>
<feature type="domain" description="N-acetyltransferase" evidence="1">
    <location>
        <begin position="6"/>
        <end position="170"/>
    </location>
</feature>
<dbReference type="GO" id="GO:0016746">
    <property type="term" value="F:acyltransferase activity"/>
    <property type="evidence" value="ECO:0007669"/>
    <property type="project" value="UniProtKB-KW"/>
</dbReference>
<organism evidence="2 3">
    <name type="scientific">Levilactobacillus angrenensis</name>
    <dbReference type="NCBI Taxonomy" id="2486020"/>
    <lineage>
        <taxon>Bacteria</taxon>
        <taxon>Bacillati</taxon>
        <taxon>Bacillota</taxon>
        <taxon>Bacilli</taxon>
        <taxon>Lactobacillales</taxon>
        <taxon>Lactobacillaceae</taxon>
        <taxon>Levilactobacillus</taxon>
    </lineage>
</organism>
<name>A0ABW1UAI3_9LACO</name>
<dbReference type="EC" id="2.3.-.-" evidence="2"/>
<dbReference type="EMBL" id="JBHSSO010000068">
    <property type="protein sequence ID" value="MFC6290490.1"/>
    <property type="molecule type" value="Genomic_DNA"/>
</dbReference>
<dbReference type="Gene3D" id="3.40.630.30">
    <property type="match status" value="1"/>
</dbReference>
<dbReference type="SUPFAM" id="SSF55729">
    <property type="entry name" value="Acyl-CoA N-acyltransferases (Nat)"/>
    <property type="match status" value="1"/>
</dbReference>
<dbReference type="Pfam" id="PF13302">
    <property type="entry name" value="Acetyltransf_3"/>
    <property type="match status" value="1"/>
</dbReference>
<dbReference type="InterPro" id="IPR016181">
    <property type="entry name" value="Acyl_CoA_acyltransferase"/>
</dbReference>
<proteinExistence type="predicted"/>
<evidence type="ECO:0000313" key="3">
    <source>
        <dbReference type="Proteomes" id="UP001596258"/>
    </source>
</evidence>
<keyword evidence="2" id="KW-0808">Transferase</keyword>
<accession>A0ABW1UAI3</accession>
<evidence type="ECO:0000313" key="2">
    <source>
        <dbReference type="EMBL" id="MFC6290490.1"/>
    </source>
</evidence>
<dbReference type="PROSITE" id="PS51186">
    <property type="entry name" value="GNAT"/>
    <property type="match status" value="1"/>
</dbReference>
<keyword evidence="2" id="KW-0012">Acyltransferase</keyword>
<dbReference type="InterPro" id="IPR000182">
    <property type="entry name" value="GNAT_dom"/>
</dbReference>
<dbReference type="Proteomes" id="UP001596258">
    <property type="component" value="Unassembled WGS sequence"/>
</dbReference>
<keyword evidence="3" id="KW-1185">Reference proteome</keyword>
<dbReference type="PANTHER" id="PTHR43441:SF11">
    <property type="entry name" value="RIBOSOMAL-PROTEIN-SERINE ACETYLTRANSFERASE"/>
    <property type="match status" value="1"/>
</dbReference>
<dbReference type="RefSeq" id="WP_125576096.1">
    <property type="nucleotide sequence ID" value="NZ_JBHSSO010000068.1"/>
</dbReference>
<dbReference type="InterPro" id="IPR051908">
    <property type="entry name" value="Ribosomal_N-acetyltransferase"/>
</dbReference>